<dbReference type="EMBL" id="CAFBOZ010000026">
    <property type="protein sequence ID" value="CAB4994956.1"/>
    <property type="molecule type" value="Genomic_DNA"/>
</dbReference>
<dbReference type="CDD" id="cd07828">
    <property type="entry name" value="lipocalin_heme-bd-THAP4-like"/>
    <property type="match status" value="1"/>
</dbReference>
<accession>A0A6J7NPB4</accession>
<dbReference type="AlphaFoldDB" id="A0A6J7NPB4"/>
<sequence length="189" mass="20656">MDDNESEAQELAKMPAKPLSPPVAEALMPLSWLIGRWTGVGVGGYPSVPEFRFGQEVVFTHDGRPFLSYHSRSWLLDDEGNQVRPLGSESGFWRPVPGNRVELLLAHPTGYAEVWEGQVTITGLVDAAITGARADLRSDVVARTATAKEYTAGHRLYGLVDGDLMWTFDMAAVGHPLTSHLSARLKASR</sequence>
<dbReference type="Pfam" id="PF08768">
    <property type="entry name" value="THAP4_heme-bd"/>
    <property type="match status" value="1"/>
</dbReference>
<dbReference type="InterPro" id="IPR014878">
    <property type="entry name" value="THAP4-like_heme-bd"/>
</dbReference>
<dbReference type="PANTHER" id="PTHR15854:SF4">
    <property type="entry name" value="PEROXYNITRITE ISOMERASE THAP4"/>
    <property type="match status" value="1"/>
</dbReference>
<dbReference type="InterPro" id="IPR045165">
    <property type="entry name" value="Nitrobindin"/>
</dbReference>
<dbReference type="SUPFAM" id="SSF50814">
    <property type="entry name" value="Lipocalins"/>
    <property type="match status" value="1"/>
</dbReference>
<proteinExistence type="inferred from homology"/>
<organism evidence="2">
    <name type="scientific">freshwater metagenome</name>
    <dbReference type="NCBI Taxonomy" id="449393"/>
    <lineage>
        <taxon>unclassified sequences</taxon>
        <taxon>metagenomes</taxon>
        <taxon>ecological metagenomes</taxon>
    </lineage>
</organism>
<dbReference type="PANTHER" id="PTHR15854">
    <property type="entry name" value="THAP4 PROTEIN"/>
    <property type="match status" value="1"/>
</dbReference>
<reference evidence="2" key="1">
    <citation type="submission" date="2020-05" db="EMBL/GenBank/DDBJ databases">
        <authorList>
            <person name="Chiriac C."/>
            <person name="Salcher M."/>
            <person name="Ghai R."/>
            <person name="Kavagutti S V."/>
        </authorList>
    </citation>
    <scope>NUCLEOTIDE SEQUENCE</scope>
</reference>
<name>A0A6J7NPB4_9ZZZZ</name>
<dbReference type="InterPro" id="IPR012674">
    <property type="entry name" value="Calycin"/>
</dbReference>
<dbReference type="HAMAP" id="MF_01297">
    <property type="entry name" value="nitrobindin"/>
    <property type="match status" value="1"/>
</dbReference>
<evidence type="ECO:0000313" key="2">
    <source>
        <dbReference type="EMBL" id="CAB4994956.1"/>
    </source>
</evidence>
<gene>
    <name evidence="2" type="ORF">UFOPK3992_00294</name>
</gene>
<dbReference type="InterPro" id="IPR022939">
    <property type="entry name" value="Nb(III)_bact/plant"/>
</dbReference>
<feature type="domain" description="THAP4-like heme-binding" evidence="1">
    <location>
        <begin position="27"/>
        <end position="186"/>
    </location>
</feature>
<evidence type="ECO:0000259" key="1">
    <source>
        <dbReference type="Pfam" id="PF08768"/>
    </source>
</evidence>
<dbReference type="Gene3D" id="2.40.128.20">
    <property type="match status" value="1"/>
</dbReference>
<protein>
    <submittedName>
        <fullName evidence="2">Unannotated protein</fullName>
    </submittedName>
</protein>